<dbReference type="Proteomes" id="UP000033934">
    <property type="component" value="Unassembled WGS sequence"/>
</dbReference>
<comment type="similarity">
    <text evidence="2 10 13">Belongs to the SecY/SEC61-alpha family.</text>
</comment>
<evidence type="ECO:0000256" key="10">
    <source>
        <dbReference type="HAMAP-Rule" id="MF_01465"/>
    </source>
</evidence>
<feature type="transmembrane region" description="Helical" evidence="10">
    <location>
        <begin position="72"/>
        <end position="94"/>
    </location>
</feature>
<feature type="transmembrane region" description="Helical" evidence="10">
    <location>
        <begin position="146"/>
        <end position="165"/>
    </location>
</feature>
<gene>
    <name evidence="10" type="primary">secY</name>
    <name evidence="14" type="ORF">UT11_C0007G0041</name>
</gene>
<dbReference type="Gene3D" id="1.10.3370.10">
    <property type="entry name" value="SecY subunit domain"/>
    <property type="match status" value="1"/>
</dbReference>
<evidence type="ECO:0000256" key="13">
    <source>
        <dbReference type="RuleBase" id="RU004349"/>
    </source>
</evidence>
<dbReference type="InterPro" id="IPR030659">
    <property type="entry name" value="SecY_CS"/>
</dbReference>
<protein>
    <recommendedName>
        <fullName evidence="9 10">Protein translocase subunit SecY</fullName>
    </recommendedName>
</protein>
<evidence type="ECO:0000256" key="11">
    <source>
        <dbReference type="RuleBase" id="RU000537"/>
    </source>
</evidence>
<dbReference type="EMBL" id="LBVO01000007">
    <property type="protein sequence ID" value="KKQ90399.1"/>
    <property type="molecule type" value="Genomic_DNA"/>
</dbReference>
<accession>A0A0G0NX04</accession>
<dbReference type="PROSITE" id="PS00755">
    <property type="entry name" value="SECY_1"/>
    <property type="match status" value="1"/>
</dbReference>
<keyword evidence="5 10" id="KW-0653">Protein transport</keyword>
<dbReference type="InterPro" id="IPR002208">
    <property type="entry name" value="SecY/SEC61-alpha"/>
</dbReference>
<dbReference type="PROSITE" id="PS00756">
    <property type="entry name" value="SECY_2"/>
    <property type="match status" value="1"/>
</dbReference>
<dbReference type="InterPro" id="IPR026593">
    <property type="entry name" value="SecY"/>
</dbReference>
<organism evidence="14 15">
    <name type="scientific">Berkelbacteria bacterium GW2011_GWA2_38_9</name>
    <dbReference type="NCBI Taxonomy" id="1618334"/>
    <lineage>
        <taxon>Bacteria</taxon>
        <taxon>Candidatus Berkelbacteria</taxon>
    </lineage>
</organism>
<evidence type="ECO:0000256" key="3">
    <source>
        <dbReference type="ARBA" id="ARBA00022448"/>
    </source>
</evidence>
<keyword evidence="4 10" id="KW-0812">Transmembrane</keyword>
<dbReference type="GO" id="GO:0065002">
    <property type="term" value="P:intracellular protein transmembrane transport"/>
    <property type="evidence" value="ECO:0007669"/>
    <property type="project" value="UniProtKB-UniRule"/>
</dbReference>
<comment type="function">
    <text evidence="10 11">The central subunit of the protein translocation channel SecYEG. Consists of two halves formed by TMs 1-5 and 6-10. These two domains form a lateral gate at the front which open onto the bilayer between TMs 2 and 7, and are clamped together by SecE at the back. The channel is closed by both a pore ring composed of hydrophobic SecY resides and a short helix (helix 2A) on the extracellular side of the membrane which forms a plug. The plug probably moves laterally to allow the channel to open. The ring and the pore may move independently.</text>
</comment>
<evidence type="ECO:0000256" key="6">
    <source>
        <dbReference type="ARBA" id="ARBA00022989"/>
    </source>
</evidence>
<dbReference type="PANTHER" id="PTHR10906">
    <property type="entry name" value="SECY/SEC61-ALPHA FAMILY MEMBER"/>
    <property type="match status" value="1"/>
</dbReference>
<evidence type="ECO:0000256" key="9">
    <source>
        <dbReference type="ARBA" id="ARBA00039733"/>
    </source>
</evidence>
<name>A0A0G0NX04_9BACT</name>
<dbReference type="PRINTS" id="PR00303">
    <property type="entry name" value="SECYTRNLCASE"/>
</dbReference>
<evidence type="ECO:0000256" key="1">
    <source>
        <dbReference type="ARBA" id="ARBA00004141"/>
    </source>
</evidence>
<evidence type="ECO:0000256" key="2">
    <source>
        <dbReference type="ARBA" id="ARBA00005751"/>
    </source>
</evidence>
<feature type="transmembrane region" description="Helical" evidence="10">
    <location>
        <begin position="20"/>
        <end position="41"/>
    </location>
</feature>
<dbReference type="FunFam" id="1.10.3370.10:FF:000001">
    <property type="entry name" value="Preprotein translocase subunit SecY"/>
    <property type="match status" value="1"/>
</dbReference>
<feature type="transmembrane region" description="Helical" evidence="10">
    <location>
        <begin position="114"/>
        <end position="134"/>
    </location>
</feature>
<dbReference type="PATRIC" id="fig|1618334.3.peg.161"/>
<evidence type="ECO:0000256" key="8">
    <source>
        <dbReference type="ARBA" id="ARBA00023136"/>
    </source>
</evidence>
<comment type="caution">
    <text evidence="10">Lacks conserved residue(s) required for the propagation of feature annotation.</text>
</comment>
<dbReference type="AlphaFoldDB" id="A0A0G0NX04"/>
<comment type="caution">
    <text evidence="14">The sequence shown here is derived from an EMBL/GenBank/DDBJ whole genome shotgun (WGS) entry which is preliminary data.</text>
</comment>
<dbReference type="SUPFAM" id="SSF103491">
    <property type="entry name" value="Preprotein translocase SecY subunit"/>
    <property type="match status" value="1"/>
</dbReference>
<dbReference type="GO" id="GO:0006605">
    <property type="term" value="P:protein targeting"/>
    <property type="evidence" value="ECO:0007669"/>
    <property type="project" value="UniProtKB-UniRule"/>
</dbReference>
<keyword evidence="6 10" id="KW-1133">Transmembrane helix</keyword>
<dbReference type="HAMAP" id="MF_01465">
    <property type="entry name" value="SecY"/>
    <property type="match status" value="1"/>
</dbReference>
<evidence type="ECO:0000313" key="14">
    <source>
        <dbReference type="EMBL" id="KKQ90399.1"/>
    </source>
</evidence>
<proteinExistence type="inferred from homology"/>
<evidence type="ECO:0000256" key="12">
    <source>
        <dbReference type="RuleBase" id="RU003484"/>
    </source>
</evidence>
<comment type="subcellular location">
    <subcellularLocation>
        <location evidence="10">Cell membrane</location>
        <topology evidence="10">Multi-pass membrane protein</topology>
    </subcellularLocation>
    <subcellularLocation>
        <location evidence="1 12">Membrane</location>
        <topology evidence="1 12">Multi-pass membrane protein</topology>
    </subcellularLocation>
</comment>
<evidence type="ECO:0000313" key="15">
    <source>
        <dbReference type="Proteomes" id="UP000033934"/>
    </source>
</evidence>
<dbReference type="Pfam" id="PF00344">
    <property type="entry name" value="SecY"/>
    <property type="match status" value="1"/>
</dbReference>
<reference evidence="14 15" key="1">
    <citation type="journal article" date="2015" name="Nature">
        <title>rRNA introns, odd ribosomes, and small enigmatic genomes across a large radiation of phyla.</title>
        <authorList>
            <person name="Brown C.T."/>
            <person name="Hug L.A."/>
            <person name="Thomas B.C."/>
            <person name="Sharon I."/>
            <person name="Castelle C.J."/>
            <person name="Singh A."/>
            <person name="Wilkins M.J."/>
            <person name="Williams K.H."/>
            <person name="Banfield J.F."/>
        </authorList>
    </citation>
    <scope>NUCLEOTIDE SEQUENCE [LARGE SCALE GENOMIC DNA]</scope>
</reference>
<dbReference type="GO" id="GO:0043952">
    <property type="term" value="P:protein transport by the Sec complex"/>
    <property type="evidence" value="ECO:0007669"/>
    <property type="project" value="UniProtKB-UniRule"/>
</dbReference>
<keyword evidence="8 10" id="KW-0472">Membrane</keyword>
<feature type="transmembrane region" description="Helical" evidence="10">
    <location>
        <begin position="208"/>
        <end position="229"/>
    </location>
</feature>
<evidence type="ECO:0000256" key="4">
    <source>
        <dbReference type="ARBA" id="ARBA00022692"/>
    </source>
</evidence>
<keyword evidence="10" id="KW-1003">Cell membrane</keyword>
<evidence type="ECO:0000256" key="5">
    <source>
        <dbReference type="ARBA" id="ARBA00022927"/>
    </source>
</evidence>
<comment type="subunit">
    <text evidence="10">Component of the Sec protein translocase complex. Heterotrimer consisting of SecY, SecE and SecG subunits. The heterotrimers can form oligomers, although 1 heterotrimer is thought to be able to translocate proteins. Interacts with the ribosome. Interacts with SecDF, and other proteins may be involved. Interacts with SecA.</text>
</comment>
<dbReference type="InterPro" id="IPR023201">
    <property type="entry name" value="SecY_dom_sf"/>
</dbReference>
<dbReference type="GO" id="GO:0005886">
    <property type="term" value="C:plasma membrane"/>
    <property type="evidence" value="ECO:0007669"/>
    <property type="project" value="UniProtKB-SubCell"/>
</dbReference>
<evidence type="ECO:0000256" key="7">
    <source>
        <dbReference type="ARBA" id="ARBA00023010"/>
    </source>
</evidence>
<dbReference type="NCBIfam" id="TIGR00967">
    <property type="entry name" value="3a0501s007"/>
    <property type="match status" value="1"/>
</dbReference>
<feature type="transmembrane region" description="Helical" evidence="10">
    <location>
        <begin position="177"/>
        <end position="196"/>
    </location>
</feature>
<keyword evidence="7 10" id="KW-0811">Translocation</keyword>
<sequence>MNFLSTLKSIFKLKDLRKRIIIVLILVVIARIFAAIPIPGIDKEQIANYFNNNEAFSLLNIFTGGGLENFSLALMGVGPYITASIIFQLLVVVIPRLEEMQKESEAGRKKINQLTRIATVPLSFLQSFGTITLLKQQQVISNITTYDFILMLVFSTAGTMILMWLGELISEQGIGNGLSIIITIGILSAIPSQIAQTAQSYISGDLKFILGIIGFLIIAVLILVVIIYISEGVRKIPISYTRHIRGGGFGNVGNHLPIKVNAAGVIPIIFAISLIVFPPVIAQFFENAKSAFIADSAVFIKNLFENQIFYGVMYFVLVFGFTFFYTFIIFKPDQIAENLQKQGGFIPGIRPGKETEDYLYIVINRLTLAGAIFLGIIAVLPIVVQNVTDISTLKLGGTSLLIIVSVTLETIRQIRAQIISRTYELS</sequence>
<feature type="transmembrane region" description="Helical" evidence="10">
    <location>
        <begin position="308"/>
        <end position="330"/>
    </location>
</feature>
<dbReference type="PIRSF" id="PIRSF004557">
    <property type="entry name" value="SecY"/>
    <property type="match status" value="1"/>
</dbReference>
<keyword evidence="3 10" id="KW-0813">Transport</keyword>
<feature type="transmembrane region" description="Helical" evidence="10">
    <location>
        <begin position="358"/>
        <end position="384"/>
    </location>
</feature>
<feature type="transmembrane region" description="Helical" evidence="10">
    <location>
        <begin position="265"/>
        <end position="285"/>
    </location>
</feature>